<dbReference type="EMBL" id="NHYE01005649">
    <property type="protein sequence ID" value="PPQ65622.1"/>
    <property type="molecule type" value="Genomic_DNA"/>
</dbReference>
<evidence type="ECO:0008006" key="4">
    <source>
        <dbReference type="Google" id="ProtNLM"/>
    </source>
</evidence>
<protein>
    <recommendedName>
        <fullName evidence="4">AB hydrolase-1 domain-containing protein</fullName>
    </recommendedName>
</protein>
<dbReference type="InParanoid" id="A0A409VH71"/>
<dbReference type="AlphaFoldDB" id="A0A409VH71"/>
<organism evidence="2 3">
    <name type="scientific">Gymnopilus dilepis</name>
    <dbReference type="NCBI Taxonomy" id="231916"/>
    <lineage>
        <taxon>Eukaryota</taxon>
        <taxon>Fungi</taxon>
        <taxon>Dikarya</taxon>
        <taxon>Basidiomycota</taxon>
        <taxon>Agaricomycotina</taxon>
        <taxon>Agaricomycetes</taxon>
        <taxon>Agaricomycetidae</taxon>
        <taxon>Agaricales</taxon>
        <taxon>Agaricineae</taxon>
        <taxon>Hymenogastraceae</taxon>
        <taxon>Gymnopilus</taxon>
    </lineage>
</organism>
<feature type="chain" id="PRO_5019064007" description="AB hydrolase-1 domain-containing protein" evidence="1">
    <location>
        <begin position="29"/>
        <end position="335"/>
    </location>
</feature>
<reference evidence="2 3" key="1">
    <citation type="journal article" date="2018" name="Evol. Lett.">
        <title>Horizontal gene cluster transfer increased hallucinogenic mushroom diversity.</title>
        <authorList>
            <person name="Reynolds H.T."/>
            <person name="Vijayakumar V."/>
            <person name="Gluck-Thaler E."/>
            <person name="Korotkin H.B."/>
            <person name="Matheny P.B."/>
            <person name="Slot J.C."/>
        </authorList>
    </citation>
    <scope>NUCLEOTIDE SEQUENCE [LARGE SCALE GENOMIC DNA]</scope>
    <source>
        <strain evidence="2 3">SRW20</strain>
    </source>
</reference>
<keyword evidence="3" id="KW-1185">Reference proteome</keyword>
<name>A0A409VH71_9AGAR</name>
<dbReference type="OrthoDB" id="408373at2759"/>
<feature type="signal peptide" evidence="1">
    <location>
        <begin position="1"/>
        <end position="28"/>
    </location>
</feature>
<evidence type="ECO:0000313" key="2">
    <source>
        <dbReference type="EMBL" id="PPQ65622.1"/>
    </source>
</evidence>
<proteinExistence type="predicted"/>
<dbReference type="Gene3D" id="3.40.50.1820">
    <property type="entry name" value="alpha/beta hydrolase"/>
    <property type="match status" value="1"/>
</dbReference>
<dbReference type="InterPro" id="IPR029058">
    <property type="entry name" value="AB_hydrolase_fold"/>
</dbReference>
<gene>
    <name evidence="2" type="ORF">CVT26_000564</name>
</gene>
<comment type="caution">
    <text evidence="2">The sequence shown here is derived from an EMBL/GenBank/DDBJ whole genome shotgun (WGS) entry which is preliminary data.</text>
</comment>
<accession>A0A409VH71</accession>
<dbReference type="SUPFAM" id="SSF53474">
    <property type="entry name" value="alpha/beta-Hydrolases"/>
    <property type="match status" value="1"/>
</dbReference>
<evidence type="ECO:0000256" key="1">
    <source>
        <dbReference type="SAM" id="SignalP"/>
    </source>
</evidence>
<dbReference type="STRING" id="231916.A0A409VH71"/>
<evidence type="ECO:0000313" key="3">
    <source>
        <dbReference type="Proteomes" id="UP000284706"/>
    </source>
</evidence>
<keyword evidence="1" id="KW-0732">Signal</keyword>
<sequence length="335" mass="38351">MTRSVVRFVIWSLVTVFRLLHVPSEVSAALSDDSLHSVTTRRNFVYSYFYEPPQHGQPMIIFLHGFPSTHRDWAAQISGTSAPEDVGSYRILDIAGNIIDILDHEKVDKVIAVGHDWGAVPLARILNTHVDRVLGAAFLSVGYLPPRPDFNFDAYIAQLHQTVGYDVFGHMKFFAEDDAATILSDHLDSFYSLFFPSDPFVWRTDLAPLGKAKEWIERNRMLPRPRYWTTEQEREHQKRLLKKGLQAPLLWHRGWVNGINNADDATIPLSAYNISIPVFFGLTLQDYIDIPSLTLPPMLETCSKLTVHNFTTSHWVMQEAPDELNEQLNRFFETL</sequence>
<dbReference type="PANTHER" id="PTHR43329">
    <property type="entry name" value="EPOXIDE HYDROLASE"/>
    <property type="match status" value="1"/>
</dbReference>
<dbReference type="Proteomes" id="UP000284706">
    <property type="component" value="Unassembled WGS sequence"/>
</dbReference>